<comment type="caution">
    <text evidence="1">The sequence shown here is derived from an EMBL/GenBank/DDBJ whole genome shotgun (WGS) entry which is preliminary data.</text>
</comment>
<sequence>MLFPLVQYADKLFVRKPRKPKEHQPVAHQIWDVVRANDKKAVYGFIVNSEIDINAIYGQGGSNSSLTLAKVMLEQTAHDSYSDYLEAVVLHDTFSSSINPSSSSKD</sequence>
<proteinExistence type="predicted"/>
<organism evidence="1 2">
    <name type="scientific">Perilla frutescens var. hirtella</name>
    <name type="common">Perilla citriodora</name>
    <name type="synonym">Perilla setoyensis</name>
    <dbReference type="NCBI Taxonomy" id="608512"/>
    <lineage>
        <taxon>Eukaryota</taxon>
        <taxon>Viridiplantae</taxon>
        <taxon>Streptophyta</taxon>
        <taxon>Embryophyta</taxon>
        <taxon>Tracheophyta</taxon>
        <taxon>Spermatophyta</taxon>
        <taxon>Magnoliopsida</taxon>
        <taxon>eudicotyledons</taxon>
        <taxon>Gunneridae</taxon>
        <taxon>Pentapetalae</taxon>
        <taxon>asterids</taxon>
        <taxon>lamiids</taxon>
        <taxon>Lamiales</taxon>
        <taxon>Lamiaceae</taxon>
        <taxon>Nepetoideae</taxon>
        <taxon>Elsholtzieae</taxon>
        <taxon>Perilla</taxon>
    </lineage>
</organism>
<keyword evidence="2" id="KW-1185">Reference proteome</keyword>
<reference evidence="1 2" key="1">
    <citation type="journal article" date="2021" name="Nat. Commun.">
        <title>Incipient diploidization of the medicinal plant Perilla within 10,000 years.</title>
        <authorList>
            <person name="Zhang Y."/>
            <person name="Shen Q."/>
            <person name="Leng L."/>
            <person name="Zhang D."/>
            <person name="Chen S."/>
            <person name="Shi Y."/>
            <person name="Ning Z."/>
            <person name="Chen S."/>
        </authorList>
    </citation>
    <scope>NUCLEOTIDE SEQUENCE [LARGE SCALE GENOMIC DNA]</scope>
    <source>
        <strain evidence="2">cv. PC099</strain>
    </source>
</reference>
<protein>
    <submittedName>
        <fullName evidence="1">Uncharacterized protein</fullName>
    </submittedName>
</protein>
<gene>
    <name evidence="1" type="ORF">C2S53_005523</name>
</gene>
<dbReference type="AlphaFoldDB" id="A0AAD4INQ4"/>
<dbReference type="Proteomes" id="UP001190926">
    <property type="component" value="Unassembled WGS sequence"/>
</dbReference>
<evidence type="ECO:0000313" key="1">
    <source>
        <dbReference type="EMBL" id="KAH6756053.1"/>
    </source>
</evidence>
<accession>A0AAD4INQ4</accession>
<name>A0AAD4INQ4_PERFH</name>
<evidence type="ECO:0000313" key="2">
    <source>
        <dbReference type="Proteomes" id="UP001190926"/>
    </source>
</evidence>
<dbReference type="EMBL" id="SDAM02029570">
    <property type="protein sequence ID" value="KAH6756053.1"/>
    <property type="molecule type" value="Genomic_DNA"/>
</dbReference>